<sequence>MIVFISIITLIVVTILFLNLYPAFGGNPSQEQLRKYRQSRNYRKNKFIYPEPSKTVQLKNMGSLLRDYAKGNPNVRPAKAIPMDKFDLNSLEGQTQPSITWFGHSALLLQLEGKRILLDPMFGKSPSPVQMFGGKRYSKELPFEIENLPAIDAVILSHDHYDHLDYGTIKQIKDKVTQFIVPLGVGSHLERWGVDSKRISEHDWWDEFEFQGIKLACTPARHFSGRSLFNSGSTLWCSWVIATKETRVYFSGDGGYGPHFGQIGEKYGPFDLTLMECGQYDTRWSDIHMMPEETVQAHIDVKGGIMIPIHWSAFTLSLHDWNDPIDRVTTAGQKMGVKISTPKIGQTVLIGSDTYPTSTWWK</sequence>
<evidence type="ECO:0000256" key="2">
    <source>
        <dbReference type="ARBA" id="ARBA00034301"/>
    </source>
</evidence>
<comment type="function">
    <text evidence="2">Counteracts the endogenous Pycsar antiviral defense system. Phosphodiesterase that enables metal-dependent hydrolysis of host cyclic nucleotide Pycsar defense signals such as cCMP and cUMP.</text>
</comment>
<dbReference type="PANTHER" id="PTHR15032">
    <property type="entry name" value="N-ACYL-PHOSPHATIDYLETHANOLAMINE-HYDROLYZING PHOSPHOLIPASE D"/>
    <property type="match status" value="1"/>
</dbReference>
<proteinExistence type="predicted"/>
<dbReference type="GO" id="GO:0070290">
    <property type="term" value="F:N-acylphosphatidylethanolamine-specific phospholipase D activity"/>
    <property type="evidence" value="ECO:0007669"/>
    <property type="project" value="InterPro"/>
</dbReference>
<name>A0A433YBE4_9BACL</name>
<evidence type="ECO:0000256" key="3">
    <source>
        <dbReference type="ARBA" id="ARBA00048505"/>
    </source>
</evidence>
<dbReference type="GO" id="GO:0008270">
    <property type="term" value="F:zinc ion binding"/>
    <property type="evidence" value="ECO:0007669"/>
    <property type="project" value="InterPro"/>
</dbReference>
<accession>A0A433YBE4</accession>
<dbReference type="GO" id="GO:0005737">
    <property type="term" value="C:cytoplasm"/>
    <property type="evidence" value="ECO:0007669"/>
    <property type="project" value="TreeGrafter"/>
</dbReference>
<dbReference type="InterPro" id="IPR024884">
    <property type="entry name" value="NAPE-PLD"/>
</dbReference>
<reference evidence="5 6" key="1">
    <citation type="submission" date="2018-12" db="EMBL/GenBank/DDBJ databases">
        <authorList>
            <person name="Sun L."/>
            <person name="Chen Z."/>
        </authorList>
    </citation>
    <scope>NUCLEOTIDE SEQUENCE [LARGE SCALE GENOMIC DNA]</scope>
    <source>
        <strain evidence="5 6">DSM 15890</strain>
    </source>
</reference>
<evidence type="ECO:0000313" key="6">
    <source>
        <dbReference type="Proteomes" id="UP000279446"/>
    </source>
</evidence>
<dbReference type="OrthoDB" id="9805728at2"/>
<evidence type="ECO:0000259" key="4">
    <source>
        <dbReference type="Pfam" id="PF12706"/>
    </source>
</evidence>
<organism evidence="5 6">
    <name type="scientific">Paenibacillus anaericanus</name>
    <dbReference type="NCBI Taxonomy" id="170367"/>
    <lineage>
        <taxon>Bacteria</taxon>
        <taxon>Bacillati</taxon>
        <taxon>Bacillota</taxon>
        <taxon>Bacilli</taxon>
        <taxon>Bacillales</taxon>
        <taxon>Paenibacillaceae</taxon>
        <taxon>Paenibacillus</taxon>
    </lineage>
</organism>
<dbReference type="InterPro" id="IPR001279">
    <property type="entry name" value="Metallo-B-lactamas"/>
</dbReference>
<dbReference type="PIRSF" id="PIRSF038896">
    <property type="entry name" value="NAPE-PLD"/>
    <property type="match status" value="1"/>
</dbReference>
<comment type="caution">
    <text evidence="5">The sequence shown here is derived from an EMBL/GenBank/DDBJ whole genome shotgun (WGS) entry which is preliminary data.</text>
</comment>
<evidence type="ECO:0000313" key="5">
    <source>
        <dbReference type="EMBL" id="RUT47180.1"/>
    </source>
</evidence>
<comment type="catalytic activity">
    <reaction evidence="3">
        <text>3',5'-cyclic UMP + H2O = UMP + H(+)</text>
        <dbReference type="Rhea" id="RHEA:70575"/>
        <dbReference type="ChEBI" id="CHEBI:15377"/>
        <dbReference type="ChEBI" id="CHEBI:15378"/>
        <dbReference type="ChEBI" id="CHEBI:57865"/>
        <dbReference type="ChEBI" id="CHEBI:184387"/>
    </reaction>
    <physiologicalReaction direction="left-to-right" evidence="3">
        <dbReference type="Rhea" id="RHEA:70576"/>
    </physiologicalReaction>
</comment>
<keyword evidence="6" id="KW-1185">Reference proteome</keyword>
<gene>
    <name evidence="5" type="ORF">EJP82_08355</name>
</gene>
<protein>
    <submittedName>
        <fullName evidence="5">MBL fold metallo-hydrolase</fullName>
    </submittedName>
</protein>
<dbReference type="PANTHER" id="PTHR15032:SF4">
    <property type="entry name" value="N-ACYL-PHOSPHATIDYLETHANOLAMINE-HYDROLYZING PHOSPHOLIPASE D"/>
    <property type="match status" value="1"/>
</dbReference>
<feature type="domain" description="Metallo-beta-lactamase" evidence="4">
    <location>
        <begin position="115"/>
        <end position="311"/>
    </location>
</feature>
<dbReference type="Proteomes" id="UP000279446">
    <property type="component" value="Unassembled WGS sequence"/>
</dbReference>
<dbReference type="Gene3D" id="3.60.15.10">
    <property type="entry name" value="Ribonuclease Z/Hydroxyacylglutathione hydrolase-like"/>
    <property type="match status" value="1"/>
</dbReference>
<dbReference type="Pfam" id="PF12706">
    <property type="entry name" value="Lactamase_B_2"/>
    <property type="match status" value="1"/>
</dbReference>
<keyword evidence="5" id="KW-0378">Hydrolase</keyword>
<dbReference type="SUPFAM" id="SSF56281">
    <property type="entry name" value="Metallo-hydrolase/oxidoreductase"/>
    <property type="match status" value="1"/>
</dbReference>
<evidence type="ECO:0000256" key="1">
    <source>
        <dbReference type="ARBA" id="ARBA00034221"/>
    </source>
</evidence>
<dbReference type="InterPro" id="IPR036866">
    <property type="entry name" value="RibonucZ/Hydroxyglut_hydro"/>
</dbReference>
<dbReference type="EMBL" id="RZNY01000005">
    <property type="protein sequence ID" value="RUT47180.1"/>
    <property type="molecule type" value="Genomic_DNA"/>
</dbReference>
<dbReference type="RefSeq" id="WP_127191579.1">
    <property type="nucleotide sequence ID" value="NZ_RZNY01000005.1"/>
</dbReference>
<comment type="catalytic activity">
    <reaction evidence="1">
        <text>3',5'-cyclic CMP + H2O = CMP + H(+)</text>
        <dbReference type="Rhea" id="RHEA:72675"/>
        <dbReference type="ChEBI" id="CHEBI:15377"/>
        <dbReference type="ChEBI" id="CHEBI:15378"/>
        <dbReference type="ChEBI" id="CHEBI:58003"/>
        <dbReference type="ChEBI" id="CHEBI:60377"/>
    </reaction>
    <physiologicalReaction direction="left-to-right" evidence="1">
        <dbReference type="Rhea" id="RHEA:72676"/>
    </physiologicalReaction>
</comment>
<dbReference type="AlphaFoldDB" id="A0A433YBE4"/>